<organism evidence="2 3">
    <name type="scientific">Entamoeba invadens IP1</name>
    <dbReference type="NCBI Taxonomy" id="370355"/>
    <lineage>
        <taxon>Eukaryota</taxon>
        <taxon>Amoebozoa</taxon>
        <taxon>Evosea</taxon>
        <taxon>Archamoebae</taxon>
        <taxon>Mastigamoebida</taxon>
        <taxon>Entamoebidae</taxon>
        <taxon>Entamoeba</taxon>
    </lineage>
</organism>
<dbReference type="Proteomes" id="UP000014680">
    <property type="component" value="Unassembled WGS sequence"/>
</dbReference>
<dbReference type="RefSeq" id="XP_004255339.1">
    <property type="nucleotide sequence ID" value="XM_004255291.1"/>
</dbReference>
<dbReference type="KEGG" id="eiv:EIN_335500"/>
<keyword evidence="1" id="KW-0175">Coiled coil</keyword>
<reference evidence="2 3" key="1">
    <citation type="submission" date="2012-10" db="EMBL/GenBank/DDBJ databases">
        <authorList>
            <person name="Zafar N."/>
            <person name="Inman J."/>
            <person name="Hall N."/>
            <person name="Lorenzi H."/>
            <person name="Caler E."/>
        </authorList>
    </citation>
    <scope>NUCLEOTIDE SEQUENCE [LARGE SCALE GENOMIC DNA]</scope>
    <source>
        <strain evidence="2 3">IP1</strain>
    </source>
</reference>
<dbReference type="OrthoDB" id="30117at2759"/>
<feature type="coiled-coil region" evidence="1">
    <location>
        <begin position="20"/>
        <end position="47"/>
    </location>
</feature>
<evidence type="ECO:0000256" key="1">
    <source>
        <dbReference type="SAM" id="Coils"/>
    </source>
</evidence>
<dbReference type="VEuPathDB" id="AmoebaDB:EIN_335500"/>
<proteinExistence type="predicted"/>
<keyword evidence="3" id="KW-1185">Reference proteome</keyword>
<dbReference type="OMA" id="CQNIARE"/>
<gene>
    <name evidence="2" type="ORF">EIN_335500</name>
</gene>
<dbReference type="GeneID" id="14887537"/>
<dbReference type="AlphaFoldDB" id="L7FLC6"/>
<feature type="coiled-coil region" evidence="1">
    <location>
        <begin position="456"/>
        <end position="601"/>
    </location>
</feature>
<name>L7FLC6_ENTIV</name>
<feature type="coiled-coil region" evidence="1">
    <location>
        <begin position="225"/>
        <end position="266"/>
    </location>
</feature>
<feature type="coiled-coil region" evidence="1">
    <location>
        <begin position="137"/>
        <end position="167"/>
    </location>
</feature>
<protein>
    <submittedName>
        <fullName evidence="2">Polyamine-modulated factor 1-binding protein, putative</fullName>
    </submittedName>
</protein>
<accession>L7FLC6</accession>
<sequence>MTLALQEEIESMSDEYQSHVLHLEQRIRDASQKVVDLENRLRTSKNILNNKTSQIQIEASAMTQMIQRKLSADIKTQHFLTKRIKQSQEKISMEKLKAAKLSQKSGIYKIKLITQKEYVKYLEKRLKAISARYGGKVDDLNNQKKSLENLLKKDEKCRNDAKEMEEVLKIIETKTKPEKNETKAMIQLYHKVMEAKNQNTQKMEELHEKMWEVANYEGQEARTKRKEFQDLKRKISKKIEKIQVERRKEIEVVERLRKELESEKIEEFADKEKIKEMTSEIDKRRNEATFKGKKIEALTKKIATLKATLEADIERIERERFEKAFKKVAKQVMIGKEACQTSAKDIRNQRWLLRKVLNIDLREKMEKEIDTKMQEYKQLVKELYAFERKNDMLTKRKEKRTRMWKDDMFKEKAYLKRKIIELEGLAEKRKARCSGIRGKNERRYAFKAYSEIVKKIAKEKRKFERIVEKIRASQDQTIGHIARVVENVGKENIRMDNEKNQLRRQIELYSERIKEKIVETDVQMEIAQKAQKKLRMAKEETERKEKERLAKLKAVQDDIAAVKKEIAAAKKGKTDLDGLKVQGLESKLDALKKEKRSLEAMGKSKSLFE</sequence>
<dbReference type="EMBL" id="KB206750">
    <property type="protein sequence ID" value="ELP88568.1"/>
    <property type="molecule type" value="Genomic_DNA"/>
</dbReference>
<evidence type="ECO:0000313" key="3">
    <source>
        <dbReference type="Proteomes" id="UP000014680"/>
    </source>
</evidence>
<evidence type="ECO:0000313" key="2">
    <source>
        <dbReference type="EMBL" id="ELP88568.1"/>
    </source>
</evidence>